<evidence type="ECO:0000313" key="1">
    <source>
        <dbReference type="EMBL" id="JAE35714.1"/>
    </source>
</evidence>
<sequence>MRAGGFVFWRYEDSSSLLLDTSTMEFSILHLPFVFFQPSKYAIGEIEDGVCCLVGLVGEMHNLLLQV</sequence>
<protein>
    <submittedName>
        <fullName evidence="1">Uncharacterized protein</fullName>
    </submittedName>
</protein>
<organism evidence="1">
    <name type="scientific">Arundo donax</name>
    <name type="common">Giant reed</name>
    <name type="synonym">Donax arundinaceus</name>
    <dbReference type="NCBI Taxonomy" id="35708"/>
    <lineage>
        <taxon>Eukaryota</taxon>
        <taxon>Viridiplantae</taxon>
        <taxon>Streptophyta</taxon>
        <taxon>Embryophyta</taxon>
        <taxon>Tracheophyta</taxon>
        <taxon>Spermatophyta</taxon>
        <taxon>Magnoliopsida</taxon>
        <taxon>Liliopsida</taxon>
        <taxon>Poales</taxon>
        <taxon>Poaceae</taxon>
        <taxon>PACMAD clade</taxon>
        <taxon>Arundinoideae</taxon>
        <taxon>Arundineae</taxon>
        <taxon>Arundo</taxon>
    </lineage>
</organism>
<reference evidence="1" key="1">
    <citation type="submission" date="2014-09" db="EMBL/GenBank/DDBJ databases">
        <authorList>
            <person name="Magalhaes I.L.F."/>
            <person name="Oliveira U."/>
            <person name="Santos F.R."/>
            <person name="Vidigal T.H.D.A."/>
            <person name="Brescovit A.D."/>
            <person name="Santos A.J."/>
        </authorList>
    </citation>
    <scope>NUCLEOTIDE SEQUENCE</scope>
    <source>
        <tissue evidence="1">Shoot tissue taken approximately 20 cm above the soil surface</tissue>
    </source>
</reference>
<name>A0A0A9HIR5_ARUDO</name>
<dbReference type="EMBL" id="GBRH01162182">
    <property type="protein sequence ID" value="JAE35714.1"/>
    <property type="molecule type" value="Transcribed_RNA"/>
</dbReference>
<dbReference type="AlphaFoldDB" id="A0A0A9HIR5"/>
<accession>A0A0A9HIR5</accession>
<reference evidence="1" key="2">
    <citation type="journal article" date="2015" name="Data Brief">
        <title>Shoot transcriptome of the giant reed, Arundo donax.</title>
        <authorList>
            <person name="Barrero R.A."/>
            <person name="Guerrero F.D."/>
            <person name="Moolhuijzen P."/>
            <person name="Goolsby J.A."/>
            <person name="Tidwell J."/>
            <person name="Bellgard S.E."/>
            <person name="Bellgard M.I."/>
        </authorList>
    </citation>
    <scope>NUCLEOTIDE SEQUENCE</scope>
    <source>
        <tissue evidence="1">Shoot tissue taken approximately 20 cm above the soil surface</tissue>
    </source>
</reference>
<proteinExistence type="predicted"/>